<feature type="compositionally biased region" description="Polar residues" evidence="1">
    <location>
        <begin position="18"/>
        <end position="36"/>
    </location>
</feature>
<evidence type="ECO:0000256" key="1">
    <source>
        <dbReference type="SAM" id="MobiDB-lite"/>
    </source>
</evidence>
<feature type="region of interest" description="Disordered" evidence="1">
    <location>
        <begin position="591"/>
        <end position="695"/>
    </location>
</feature>
<organism evidence="2 3">
    <name type="scientific">Opitutus terrae (strain DSM 11246 / JCM 15787 / PB90-1)</name>
    <dbReference type="NCBI Taxonomy" id="452637"/>
    <lineage>
        <taxon>Bacteria</taxon>
        <taxon>Pseudomonadati</taxon>
        <taxon>Verrucomicrobiota</taxon>
        <taxon>Opitutia</taxon>
        <taxon>Opitutales</taxon>
        <taxon>Opitutaceae</taxon>
        <taxon>Opitutus</taxon>
    </lineage>
</organism>
<dbReference type="Proteomes" id="UP000007013">
    <property type="component" value="Chromosome"/>
</dbReference>
<protein>
    <submittedName>
        <fullName evidence="2">Uncharacterized protein</fullName>
    </submittedName>
</protein>
<accession>B1ZSZ9</accession>
<dbReference type="PANTHER" id="PTHR48125">
    <property type="entry name" value="LP07818P1"/>
    <property type="match status" value="1"/>
</dbReference>
<dbReference type="KEGG" id="ote:Oter_2506"/>
<feature type="region of interest" description="Disordered" evidence="1">
    <location>
        <begin position="343"/>
        <end position="373"/>
    </location>
</feature>
<dbReference type="eggNOG" id="ENOG5033PYZ">
    <property type="taxonomic scope" value="Bacteria"/>
</dbReference>
<proteinExistence type="predicted"/>
<name>B1ZSZ9_OPITP</name>
<evidence type="ECO:0000313" key="2">
    <source>
        <dbReference type="EMBL" id="ACB75788.1"/>
    </source>
</evidence>
<feature type="compositionally biased region" description="Basic and acidic residues" evidence="1">
    <location>
        <begin position="91"/>
        <end position="118"/>
    </location>
</feature>
<feature type="region of interest" description="Disordered" evidence="1">
    <location>
        <begin position="1"/>
        <end position="128"/>
    </location>
</feature>
<feature type="compositionally biased region" description="Low complexity" evidence="1">
    <location>
        <begin position="669"/>
        <end position="680"/>
    </location>
</feature>
<keyword evidence="3" id="KW-1185">Reference proteome</keyword>
<evidence type="ECO:0000313" key="3">
    <source>
        <dbReference type="Proteomes" id="UP000007013"/>
    </source>
</evidence>
<reference evidence="2 3" key="1">
    <citation type="journal article" date="2011" name="J. Bacteriol.">
        <title>Genome sequence of the verrucomicrobium Opitutus terrae PB90-1, an abundant inhabitant of rice paddy soil ecosystems.</title>
        <authorList>
            <person name="van Passel M.W."/>
            <person name="Kant R."/>
            <person name="Palva A."/>
            <person name="Copeland A."/>
            <person name="Lucas S."/>
            <person name="Lapidus A."/>
            <person name="Glavina del Rio T."/>
            <person name="Pitluck S."/>
            <person name="Goltsman E."/>
            <person name="Clum A."/>
            <person name="Sun H."/>
            <person name="Schmutz J."/>
            <person name="Larimer F.W."/>
            <person name="Land M.L."/>
            <person name="Hauser L."/>
            <person name="Kyrpides N."/>
            <person name="Mikhailova N."/>
            <person name="Richardson P.P."/>
            <person name="Janssen P.H."/>
            <person name="de Vos W.M."/>
            <person name="Smidt H."/>
        </authorList>
    </citation>
    <scope>NUCLEOTIDE SEQUENCE [LARGE SCALE GENOMIC DNA]</scope>
    <source>
        <strain evidence="3">DSM 11246 / JCM 15787 / PB90-1</strain>
    </source>
</reference>
<feature type="compositionally biased region" description="Low complexity" evidence="1">
    <location>
        <begin position="618"/>
        <end position="650"/>
    </location>
</feature>
<feature type="compositionally biased region" description="Basic and acidic residues" evidence="1">
    <location>
        <begin position="1"/>
        <end position="16"/>
    </location>
</feature>
<feature type="compositionally biased region" description="Low complexity" evidence="1">
    <location>
        <begin position="343"/>
        <end position="363"/>
    </location>
</feature>
<dbReference type="PANTHER" id="PTHR48125:SF10">
    <property type="entry name" value="OS12G0136300 PROTEIN"/>
    <property type="match status" value="1"/>
</dbReference>
<feature type="compositionally biased region" description="Basic and acidic residues" evidence="1">
    <location>
        <begin position="591"/>
        <end position="601"/>
    </location>
</feature>
<feature type="compositionally biased region" description="Basic and acidic residues" evidence="1">
    <location>
        <begin position="40"/>
        <end position="65"/>
    </location>
</feature>
<feature type="region of interest" description="Disordered" evidence="1">
    <location>
        <begin position="518"/>
        <end position="541"/>
    </location>
</feature>
<dbReference type="HOGENOM" id="CLU_458369_0_0_0"/>
<feature type="compositionally biased region" description="Low complexity" evidence="1">
    <location>
        <begin position="518"/>
        <end position="533"/>
    </location>
</feature>
<dbReference type="EMBL" id="CP001032">
    <property type="protein sequence ID" value="ACB75788.1"/>
    <property type="molecule type" value="Genomic_DNA"/>
</dbReference>
<gene>
    <name evidence="2" type="ordered locus">Oter_2506</name>
</gene>
<dbReference type="RefSeq" id="WP_012375323.1">
    <property type="nucleotide sequence ID" value="NC_010571.1"/>
</dbReference>
<sequence>MDDTPAKENPAKDFNKLDLSQLQGFSFGTQWTQDKVSPSESRERSDRPRREGGDRREGMAPDRRDRRTFRRPAGGDSAPGGPAGGPQSEQAPRREYSGERGPRREYSGPRREGGERGGPRYGGYAGHASREMMDRGPYESPYFSVAFYPEDTSFNALAKTIRSSCRTIELFEIARTVIGKADRFVVVLARKTPETAPAPDAAQPAARPAKQPIYLSVPDGIPFESEEAVVAHVLSNHLGRFFELAEVEVDPPKGNFQVINRCSVTGELLGPPNYHRYAQIVQQHFSAKITRMSFDAYRSRIETVRDPEVVAQWLAKMKTTTRYTWKPSLKAAAAASAPAPAPAAVATEPATPATEAAAAEVAAQQDSTTPETAPAPVITFDAFEDARAYLLANAREKVVRAVETARFHGKLLEPMPPGEIRRAIEGALERQRRFPLDTANALRGRLRREHFTIFKKGSKGISYVCAVKRKFRVPGQTFSETITTLITFIEGSPMIRASELAKKFLGIDVPAPAAGASETPVAAAAAPSEAAPETPKPDEAAKPEAMLTIEQRAKISRMQGDLRWLVTEGYVTEFIDGRLFAPPPMVEARKKEIEAQEHDPENFPEVVQSTPPFEAKPEAAPESAAPTEGAAPASAVEEAVTEAEAQAAAPEPLPESVLTEPERPQVTRPETAPGEPTAPESSAPADEPVKPSSPA</sequence>
<dbReference type="AlphaFoldDB" id="B1ZSZ9"/>
<dbReference type="OrthoDB" id="187407at2"/>